<evidence type="ECO:0000256" key="5">
    <source>
        <dbReference type="ARBA" id="ARBA00022531"/>
    </source>
</evidence>
<feature type="binding site" evidence="7">
    <location>
        <position position="210"/>
    </location>
    <ligand>
        <name>chlorophyll a</name>
        <dbReference type="ChEBI" id="CHEBI:58416"/>
        <label>1</label>
    </ligand>
</feature>
<evidence type="ECO:0000256" key="4">
    <source>
        <dbReference type="ARBA" id="ARBA00022528"/>
    </source>
</evidence>
<dbReference type="EMBL" id="HBGS01022131">
    <property type="protein sequence ID" value="CAD9411803.1"/>
    <property type="molecule type" value="Transcribed_RNA"/>
</dbReference>
<evidence type="ECO:0000256" key="6">
    <source>
        <dbReference type="ARBA" id="ARBA00022640"/>
    </source>
</evidence>
<feature type="binding site" evidence="7">
    <location>
        <position position="82"/>
    </location>
    <ligand>
        <name>chlorophyll a</name>
        <dbReference type="ChEBI" id="CHEBI:58416"/>
        <label>1</label>
    </ligand>
</feature>
<dbReference type="GO" id="GO:0016020">
    <property type="term" value="C:membrane"/>
    <property type="evidence" value="ECO:0007669"/>
    <property type="project" value="InterPro"/>
</dbReference>
<keyword evidence="7" id="KW-0157">Chromophore</keyword>
<keyword evidence="4" id="KW-0150">Chloroplast</keyword>
<dbReference type="GO" id="GO:0016168">
    <property type="term" value="F:chlorophyll binding"/>
    <property type="evidence" value="ECO:0007669"/>
    <property type="project" value="UniProtKB-KW"/>
</dbReference>
<dbReference type="InterPro" id="IPR001344">
    <property type="entry name" value="Chloro_AB-bd_pln"/>
</dbReference>
<protein>
    <recommendedName>
        <fullName evidence="10">Plastid light harvesting protein</fullName>
    </recommendedName>
</protein>
<dbReference type="Pfam" id="PF00504">
    <property type="entry name" value="Chloroa_b-bind"/>
    <property type="match status" value="1"/>
</dbReference>
<reference evidence="9" key="1">
    <citation type="submission" date="2021-01" db="EMBL/GenBank/DDBJ databases">
        <authorList>
            <person name="Corre E."/>
            <person name="Pelletier E."/>
            <person name="Niang G."/>
            <person name="Scheremetjew M."/>
            <person name="Finn R."/>
            <person name="Kale V."/>
            <person name="Holt S."/>
            <person name="Cochrane G."/>
            <person name="Meng A."/>
            <person name="Brown T."/>
            <person name="Cohen L."/>
        </authorList>
    </citation>
    <scope>NUCLEOTIDE SEQUENCE</scope>
    <source>
        <strain evidence="9">CCMP1381</strain>
    </source>
</reference>
<comment type="subcellular location">
    <subcellularLocation>
        <location evidence="2">Plastid</location>
        <location evidence="2">Chloroplast</location>
    </subcellularLocation>
</comment>
<dbReference type="Gene3D" id="1.10.3460.10">
    <property type="entry name" value="Chlorophyll a/b binding protein domain"/>
    <property type="match status" value="1"/>
</dbReference>
<sequence>MTPSSLIITLCLATTASAFTNPAPVARVSTVAHAGKADLELAASKQGVPTSIFDPLGLAELDFIEGSNDATIAFLRHAEIKHGRVAMAAFVGYCVHAQGIVFPFDMTTAGDKFPSVADVGVPGLWDAIPEVAKWQIILFVGTLEWWSEVQFEFDNDKAPHYLRGGRPGEFPSFEGVDGQFLPLNLFDPFGLSKKMSPEQSDKRLSMEINNGRAAMMGMAGFMSASKVDESVPFLAGKIAHYDGNYWAPFEANFHMFQ</sequence>
<dbReference type="GO" id="GO:0009765">
    <property type="term" value="P:photosynthesis, light harvesting"/>
    <property type="evidence" value="ECO:0007669"/>
    <property type="project" value="InterPro"/>
</dbReference>
<keyword evidence="7" id="KW-0148">Chlorophyll</keyword>
<proteinExistence type="inferred from homology"/>
<evidence type="ECO:0000256" key="1">
    <source>
        <dbReference type="ARBA" id="ARBA00004022"/>
    </source>
</evidence>
<comment type="similarity">
    <text evidence="3">Belongs to the fucoxanthin chlorophyll protein family.</text>
</comment>
<evidence type="ECO:0000313" key="9">
    <source>
        <dbReference type="EMBL" id="CAD9411803.1"/>
    </source>
</evidence>
<dbReference type="InterPro" id="IPR022796">
    <property type="entry name" value="Chloroa_b-bind"/>
</dbReference>
<evidence type="ECO:0000256" key="3">
    <source>
        <dbReference type="ARBA" id="ARBA00005933"/>
    </source>
</evidence>
<feature type="chain" id="PRO_5030757885" description="Plastid light harvesting protein" evidence="8">
    <location>
        <begin position="19"/>
        <end position="257"/>
    </location>
</feature>
<name>A0A7S2FTC5_9STRA</name>
<evidence type="ECO:0000256" key="2">
    <source>
        <dbReference type="ARBA" id="ARBA00004229"/>
    </source>
</evidence>
<evidence type="ECO:0000256" key="8">
    <source>
        <dbReference type="SAM" id="SignalP"/>
    </source>
</evidence>
<keyword evidence="5" id="KW-0602">Photosynthesis</keyword>
<feature type="binding site" description="axial binding residue" evidence="7">
    <location>
        <position position="84"/>
    </location>
    <ligand>
        <name>chlorophyll b</name>
        <dbReference type="ChEBI" id="CHEBI:61721"/>
        <label>1</label>
    </ligand>
    <ligandPart>
        <name>Mg</name>
        <dbReference type="ChEBI" id="CHEBI:25107"/>
    </ligandPart>
</feature>
<dbReference type="SUPFAM" id="SSF103511">
    <property type="entry name" value="Chlorophyll a-b binding protein"/>
    <property type="match status" value="1"/>
</dbReference>
<feature type="binding site" evidence="7">
    <location>
        <position position="212"/>
    </location>
    <ligand>
        <name>chlorophyll a</name>
        <dbReference type="ChEBI" id="CHEBI:58416"/>
        <label>1</label>
    </ligand>
</feature>
<keyword evidence="6" id="KW-0934">Plastid</keyword>
<dbReference type="GO" id="GO:0009507">
    <property type="term" value="C:chloroplast"/>
    <property type="evidence" value="ECO:0007669"/>
    <property type="project" value="UniProtKB-SubCell"/>
</dbReference>
<evidence type="ECO:0008006" key="10">
    <source>
        <dbReference type="Google" id="ProtNLM"/>
    </source>
</evidence>
<feature type="signal peptide" evidence="8">
    <location>
        <begin position="1"/>
        <end position="18"/>
    </location>
</feature>
<feature type="binding site" evidence="7">
    <location>
        <position position="79"/>
    </location>
    <ligand>
        <name>chlorophyll a</name>
        <dbReference type="ChEBI" id="CHEBI:58416"/>
        <label>1</label>
    </ligand>
</feature>
<dbReference type="AlphaFoldDB" id="A0A7S2FTC5"/>
<accession>A0A7S2FTC5</accession>
<organism evidence="9">
    <name type="scientific">Octactis speculum</name>
    <dbReference type="NCBI Taxonomy" id="3111310"/>
    <lineage>
        <taxon>Eukaryota</taxon>
        <taxon>Sar</taxon>
        <taxon>Stramenopiles</taxon>
        <taxon>Ochrophyta</taxon>
        <taxon>Dictyochophyceae</taxon>
        <taxon>Dictyochales</taxon>
        <taxon>Dictyochaceae</taxon>
        <taxon>Octactis</taxon>
    </lineage>
</organism>
<comment type="function">
    <text evidence="1">The light-harvesting complex (LHC) functions as a light receptor, it captures and delivers excitation energy to photosystems with which it is closely associated. Energy is transferred from the carotenoid and chlorophyll C (or B) to chlorophyll A and the photosynthetic reaction centers where it is used to synthesize ATP and reducing power.</text>
</comment>
<keyword evidence="8" id="KW-0732">Signal</keyword>
<feature type="binding site" evidence="7">
    <location>
        <position position="207"/>
    </location>
    <ligand>
        <name>chlorophyll a</name>
        <dbReference type="ChEBI" id="CHEBI:58416"/>
        <label>1</label>
    </ligand>
</feature>
<dbReference type="PANTHER" id="PTHR21649">
    <property type="entry name" value="CHLOROPHYLL A/B BINDING PROTEIN"/>
    <property type="match status" value="1"/>
</dbReference>
<evidence type="ECO:0000256" key="7">
    <source>
        <dbReference type="PIRSR" id="PIRSR601344-1"/>
    </source>
</evidence>
<gene>
    <name evidence="9" type="ORF">DSPE1174_LOCUS11273</name>
</gene>